<protein>
    <submittedName>
        <fullName evidence="1">Uncharacterized protein</fullName>
    </submittedName>
</protein>
<dbReference type="Proteomes" id="UP000265520">
    <property type="component" value="Unassembled WGS sequence"/>
</dbReference>
<dbReference type="AlphaFoldDB" id="A0A392T9B3"/>
<feature type="non-terminal residue" evidence="1">
    <location>
        <position position="39"/>
    </location>
</feature>
<accession>A0A392T9B3</accession>
<keyword evidence="2" id="KW-1185">Reference proteome</keyword>
<name>A0A392T9B3_9FABA</name>
<proteinExistence type="predicted"/>
<dbReference type="EMBL" id="LXQA010516198">
    <property type="protein sequence ID" value="MCI56686.1"/>
    <property type="molecule type" value="Genomic_DNA"/>
</dbReference>
<evidence type="ECO:0000313" key="1">
    <source>
        <dbReference type="EMBL" id="MCI56686.1"/>
    </source>
</evidence>
<reference evidence="1 2" key="1">
    <citation type="journal article" date="2018" name="Front. Plant Sci.">
        <title>Red Clover (Trifolium pratense) and Zigzag Clover (T. medium) - A Picture of Genomic Similarities and Differences.</title>
        <authorList>
            <person name="Dluhosova J."/>
            <person name="Istvanek J."/>
            <person name="Nedelnik J."/>
            <person name="Repkova J."/>
        </authorList>
    </citation>
    <scope>NUCLEOTIDE SEQUENCE [LARGE SCALE GENOMIC DNA]</scope>
    <source>
        <strain evidence="2">cv. 10/8</strain>
        <tissue evidence="1">Leaf</tissue>
    </source>
</reference>
<evidence type="ECO:0000313" key="2">
    <source>
        <dbReference type="Proteomes" id="UP000265520"/>
    </source>
</evidence>
<comment type="caution">
    <text evidence="1">The sequence shown here is derived from an EMBL/GenBank/DDBJ whole genome shotgun (WGS) entry which is preliminary data.</text>
</comment>
<sequence length="39" mass="4302">MDSGFAESGEIFTERLWGILTNSKETSGRDLDVLRAGEL</sequence>
<organism evidence="1 2">
    <name type="scientific">Trifolium medium</name>
    <dbReference type="NCBI Taxonomy" id="97028"/>
    <lineage>
        <taxon>Eukaryota</taxon>
        <taxon>Viridiplantae</taxon>
        <taxon>Streptophyta</taxon>
        <taxon>Embryophyta</taxon>
        <taxon>Tracheophyta</taxon>
        <taxon>Spermatophyta</taxon>
        <taxon>Magnoliopsida</taxon>
        <taxon>eudicotyledons</taxon>
        <taxon>Gunneridae</taxon>
        <taxon>Pentapetalae</taxon>
        <taxon>rosids</taxon>
        <taxon>fabids</taxon>
        <taxon>Fabales</taxon>
        <taxon>Fabaceae</taxon>
        <taxon>Papilionoideae</taxon>
        <taxon>50 kb inversion clade</taxon>
        <taxon>NPAAA clade</taxon>
        <taxon>Hologalegina</taxon>
        <taxon>IRL clade</taxon>
        <taxon>Trifolieae</taxon>
        <taxon>Trifolium</taxon>
    </lineage>
</organism>